<evidence type="ECO:0000313" key="2">
    <source>
        <dbReference type="Proteomes" id="UP000199259"/>
    </source>
</evidence>
<name>A0A7Z7AW34_9EURY</name>
<dbReference type="EMBL" id="FNCA01000003">
    <property type="protein sequence ID" value="SDF72128.1"/>
    <property type="molecule type" value="Genomic_DNA"/>
</dbReference>
<evidence type="ECO:0008006" key="3">
    <source>
        <dbReference type="Google" id="ProtNLM"/>
    </source>
</evidence>
<organism evidence="1 2">
    <name type="scientific">Methanolobus vulcani</name>
    <dbReference type="NCBI Taxonomy" id="38026"/>
    <lineage>
        <taxon>Archaea</taxon>
        <taxon>Methanobacteriati</taxon>
        <taxon>Methanobacteriota</taxon>
        <taxon>Stenosarchaea group</taxon>
        <taxon>Methanomicrobia</taxon>
        <taxon>Methanosarcinales</taxon>
        <taxon>Methanosarcinaceae</taxon>
        <taxon>Methanolobus</taxon>
    </lineage>
</organism>
<dbReference type="Gene3D" id="2.60.40.1120">
    <property type="entry name" value="Carboxypeptidase-like, regulatory domain"/>
    <property type="match status" value="1"/>
</dbReference>
<keyword evidence="2" id="KW-1185">Reference proteome</keyword>
<dbReference type="RefSeq" id="WP_091709580.1">
    <property type="nucleotide sequence ID" value="NZ_FNCA01000003.1"/>
</dbReference>
<dbReference type="InterPro" id="IPR008969">
    <property type="entry name" value="CarboxyPept-like_regulatory"/>
</dbReference>
<comment type="caution">
    <text evidence="1">The sequence shown here is derived from an EMBL/GenBank/DDBJ whole genome shotgun (WGS) entry which is preliminary data.</text>
</comment>
<proteinExistence type="predicted"/>
<reference evidence="1 2" key="1">
    <citation type="submission" date="2016-10" db="EMBL/GenBank/DDBJ databases">
        <authorList>
            <person name="Varghese N."/>
            <person name="Submissions S."/>
        </authorList>
    </citation>
    <scope>NUCLEOTIDE SEQUENCE [LARGE SCALE GENOMIC DNA]</scope>
    <source>
        <strain evidence="1 2">PL 12/M</strain>
    </source>
</reference>
<gene>
    <name evidence="1" type="ORF">SAMN04488589_1232</name>
</gene>
<accession>A0A7Z7AW34</accession>
<evidence type="ECO:0000313" key="1">
    <source>
        <dbReference type="EMBL" id="SDF72128.1"/>
    </source>
</evidence>
<dbReference type="AlphaFoldDB" id="A0A7Z7AW34"/>
<dbReference type="SUPFAM" id="SSF49464">
    <property type="entry name" value="Carboxypeptidase regulatory domain-like"/>
    <property type="match status" value="1"/>
</dbReference>
<dbReference type="Proteomes" id="UP000199259">
    <property type="component" value="Unassembled WGS sequence"/>
</dbReference>
<dbReference type="OrthoDB" id="147932at2157"/>
<sequence>MKITSCAGCITILLLLLSTVVAAEDSATVHGVVYDWSTLAPLDNVIIEVNSTPRQSMVAKYGMYSFELPEGNYRIASSYYVNGDLTCYDEEVITIMDEGNYVVDLLLVPS</sequence>
<protein>
    <recommendedName>
        <fullName evidence="3">Carboxypeptidase regulatory-like domain-containing protein</fullName>
    </recommendedName>
</protein>